<gene>
    <name evidence="2" type="ORF">H4219_002226</name>
</gene>
<evidence type="ECO:0000256" key="1">
    <source>
        <dbReference type="SAM" id="MobiDB-lite"/>
    </source>
</evidence>
<keyword evidence="3" id="KW-1185">Reference proteome</keyword>
<reference evidence="2" key="1">
    <citation type="submission" date="2022-07" db="EMBL/GenBank/DDBJ databases">
        <title>Phylogenomic reconstructions and comparative analyses of Kickxellomycotina fungi.</title>
        <authorList>
            <person name="Reynolds N.K."/>
            <person name="Stajich J.E."/>
            <person name="Barry K."/>
            <person name="Grigoriev I.V."/>
            <person name="Crous P."/>
            <person name="Smith M.E."/>
        </authorList>
    </citation>
    <scope>NUCLEOTIDE SEQUENCE</scope>
    <source>
        <strain evidence="2">NBRC 100468</strain>
    </source>
</reference>
<feature type="compositionally biased region" description="Basic residues" evidence="1">
    <location>
        <begin position="131"/>
        <end position="152"/>
    </location>
</feature>
<feature type="region of interest" description="Disordered" evidence="1">
    <location>
        <begin position="1"/>
        <end position="28"/>
    </location>
</feature>
<accession>A0A9W8DV28</accession>
<name>A0A9W8DV28_9FUNG</name>
<feature type="region of interest" description="Disordered" evidence="1">
    <location>
        <begin position="49"/>
        <end position="73"/>
    </location>
</feature>
<feature type="compositionally biased region" description="Polar residues" evidence="1">
    <location>
        <begin position="171"/>
        <end position="181"/>
    </location>
</feature>
<dbReference type="PANTHER" id="PTHR46203:SF1">
    <property type="entry name" value="MITOCHONDRIAL TRANSLATION RELEASE FACTOR IN RESCUE"/>
    <property type="match status" value="1"/>
</dbReference>
<proteinExistence type="predicted"/>
<evidence type="ECO:0000313" key="3">
    <source>
        <dbReference type="Proteomes" id="UP001150538"/>
    </source>
</evidence>
<comment type="caution">
    <text evidence="2">The sequence shown here is derived from an EMBL/GenBank/DDBJ whole genome shotgun (WGS) entry which is preliminary data.</text>
</comment>
<dbReference type="OrthoDB" id="277888at2759"/>
<dbReference type="EMBL" id="JANBPU010000033">
    <property type="protein sequence ID" value="KAJ1919071.1"/>
    <property type="molecule type" value="Genomic_DNA"/>
</dbReference>
<dbReference type="InterPro" id="IPR045853">
    <property type="entry name" value="Pep_chain_release_fac_I_sf"/>
</dbReference>
<dbReference type="Gene3D" id="3.30.160.20">
    <property type="match status" value="1"/>
</dbReference>
<organism evidence="2 3">
    <name type="scientific">Mycoemilia scoparia</name>
    <dbReference type="NCBI Taxonomy" id="417184"/>
    <lineage>
        <taxon>Eukaryota</taxon>
        <taxon>Fungi</taxon>
        <taxon>Fungi incertae sedis</taxon>
        <taxon>Zoopagomycota</taxon>
        <taxon>Kickxellomycotina</taxon>
        <taxon>Kickxellomycetes</taxon>
        <taxon>Kickxellales</taxon>
        <taxon>Kickxellaceae</taxon>
        <taxon>Mycoemilia</taxon>
    </lineage>
</organism>
<dbReference type="SUPFAM" id="SSF75620">
    <property type="entry name" value="Release factor"/>
    <property type="match status" value="1"/>
</dbReference>
<protein>
    <submittedName>
        <fullName evidence="2">Uncharacterized protein</fullName>
    </submittedName>
</protein>
<dbReference type="Proteomes" id="UP001150538">
    <property type="component" value="Unassembled WGS sequence"/>
</dbReference>
<dbReference type="InterPro" id="IPR052405">
    <property type="entry name" value="Mito_Transl_Release_Factor"/>
</dbReference>
<dbReference type="GO" id="GO:0005739">
    <property type="term" value="C:mitochondrion"/>
    <property type="evidence" value="ECO:0007669"/>
    <property type="project" value="TreeGrafter"/>
</dbReference>
<feature type="compositionally biased region" description="Polar residues" evidence="1">
    <location>
        <begin position="1"/>
        <end position="10"/>
    </location>
</feature>
<sequence>MCVPQSSPAKNDTDHGSNDDANVSQKDEMARKAREFFLSICLPEKHSADERDYIPPKSAKTAGSLNNNNNNKPIRITIRDEDLEEKQIRGWGNGGQKCQDTRSLQANRKIARKRLADKLDELVNGRLSKLAKKVDKKKSQKRKRQQRARKKYGAASSKDEKVQDIAEPTNFAENMESNVNA</sequence>
<dbReference type="AlphaFoldDB" id="A0A9W8DV28"/>
<feature type="region of interest" description="Disordered" evidence="1">
    <location>
        <begin position="131"/>
        <end position="181"/>
    </location>
</feature>
<evidence type="ECO:0000313" key="2">
    <source>
        <dbReference type="EMBL" id="KAJ1919071.1"/>
    </source>
</evidence>
<dbReference type="PANTHER" id="PTHR46203">
    <property type="entry name" value="PROBABLE PEPTIDE CHAIN RELEASE FACTOR C12ORF65"/>
    <property type="match status" value="1"/>
</dbReference>